<sequence>MDIGILQCGQPPDEVREQHGGYERLYPTLLTGHGFTFTTYDVENLEFPPGPDAQEGWLISGSRHGAYEAHDFIPKLEQFIRAAYVAHVPMVGICFGHQILAKALGGEVLPFAGGWAVGRQSYYAEDMGALHLNAWHRDQVTEPPADAQTFMSNAFCKHAGLIYGTRAWSVQPHPEFTPEVLSALLTSQRAVDNVPASQLDTAALQLDQPIDNMAIAKAIAAFFLMDRTPKHGRNAA</sequence>
<dbReference type="AlphaFoldDB" id="A8LR38"/>
<dbReference type="SUPFAM" id="SSF52317">
    <property type="entry name" value="Class I glutamine amidotransferase-like"/>
    <property type="match status" value="1"/>
</dbReference>
<evidence type="ECO:0000313" key="2">
    <source>
        <dbReference type="EMBL" id="ABV93961.1"/>
    </source>
</evidence>
<dbReference type="OrthoDB" id="7365442at2"/>
<dbReference type="GO" id="GO:0005829">
    <property type="term" value="C:cytosol"/>
    <property type="evidence" value="ECO:0007669"/>
    <property type="project" value="TreeGrafter"/>
</dbReference>
<keyword evidence="2" id="KW-0808">Transferase</keyword>
<feature type="domain" description="Glutamine amidotransferase" evidence="1">
    <location>
        <begin position="73"/>
        <end position="181"/>
    </location>
</feature>
<reference evidence="3" key="1">
    <citation type="journal article" date="2010" name="ISME J.">
        <title>The complete genome sequence of the algal symbiont Dinoroseobacter shibae: a hitchhiker's guide to life in the sea.</title>
        <authorList>
            <person name="Wagner-Dobler I."/>
            <person name="Ballhausen B."/>
            <person name="Berger M."/>
            <person name="Brinkhoff T."/>
            <person name="Buchholz I."/>
            <person name="Bunk B."/>
            <person name="Cypionka H."/>
            <person name="Daniel R."/>
            <person name="Drepper T."/>
            <person name="Gerdts G."/>
            <person name="Hahnke S."/>
            <person name="Han C."/>
            <person name="Jahn D."/>
            <person name="Kalhoefer D."/>
            <person name="Kiss H."/>
            <person name="Klenk H.P."/>
            <person name="Kyrpides N."/>
            <person name="Liebl W."/>
            <person name="Liesegang H."/>
            <person name="Meincke L."/>
            <person name="Pati A."/>
            <person name="Petersen J."/>
            <person name="Piekarski T."/>
            <person name="Pommerenke C."/>
            <person name="Pradella S."/>
            <person name="Pukall R."/>
            <person name="Rabus R."/>
            <person name="Stackebrandt E."/>
            <person name="Thole S."/>
            <person name="Thompson L."/>
            <person name="Tielen P."/>
            <person name="Tomasch J."/>
            <person name="von Jan M."/>
            <person name="Wanphrut N."/>
            <person name="Wichels A."/>
            <person name="Zech H."/>
            <person name="Simon M."/>
        </authorList>
    </citation>
    <scope>NUCLEOTIDE SEQUENCE [LARGE SCALE GENOMIC DNA]</scope>
    <source>
        <strain evidence="3">DSM 16493 / NCIMB 14021 / DFL 12</strain>
    </source>
</reference>
<evidence type="ECO:0000259" key="1">
    <source>
        <dbReference type="Pfam" id="PF00117"/>
    </source>
</evidence>
<dbReference type="PANTHER" id="PTHR42695">
    <property type="entry name" value="GLUTAMINE AMIDOTRANSFERASE YLR126C-RELATED"/>
    <property type="match status" value="1"/>
</dbReference>
<dbReference type="eggNOG" id="COG0518">
    <property type="taxonomic scope" value="Bacteria"/>
</dbReference>
<dbReference type="PANTHER" id="PTHR42695:SF5">
    <property type="entry name" value="GLUTAMINE AMIDOTRANSFERASE YLR126C-RELATED"/>
    <property type="match status" value="1"/>
</dbReference>
<dbReference type="InterPro" id="IPR029062">
    <property type="entry name" value="Class_I_gatase-like"/>
</dbReference>
<dbReference type="InterPro" id="IPR017926">
    <property type="entry name" value="GATASE"/>
</dbReference>
<protein>
    <submittedName>
        <fullName evidence="2">Putative glutamine amidotransferase class-I</fullName>
    </submittedName>
</protein>
<organism evidence="2 3">
    <name type="scientific">Dinoroseobacter shibae (strain DSM 16493 / NCIMB 14021 / DFL 12)</name>
    <dbReference type="NCBI Taxonomy" id="398580"/>
    <lineage>
        <taxon>Bacteria</taxon>
        <taxon>Pseudomonadati</taxon>
        <taxon>Pseudomonadota</taxon>
        <taxon>Alphaproteobacteria</taxon>
        <taxon>Rhodobacterales</taxon>
        <taxon>Roseobacteraceae</taxon>
        <taxon>Dinoroseobacter</taxon>
    </lineage>
</organism>
<keyword evidence="2" id="KW-0315">Glutamine amidotransferase</keyword>
<dbReference type="HOGENOM" id="CLU_054974_0_2_5"/>
<dbReference type="PROSITE" id="PS51273">
    <property type="entry name" value="GATASE_TYPE_1"/>
    <property type="match status" value="1"/>
</dbReference>
<accession>A8LR38</accession>
<dbReference type="MEROPS" id="C26.A05"/>
<dbReference type="GO" id="GO:0016740">
    <property type="term" value="F:transferase activity"/>
    <property type="evidence" value="ECO:0007669"/>
    <property type="project" value="UniProtKB-KW"/>
</dbReference>
<evidence type="ECO:0000313" key="3">
    <source>
        <dbReference type="Proteomes" id="UP000006833"/>
    </source>
</evidence>
<dbReference type="Pfam" id="PF00117">
    <property type="entry name" value="GATase"/>
    <property type="match status" value="1"/>
</dbReference>
<dbReference type="InterPro" id="IPR044992">
    <property type="entry name" value="ChyE-like"/>
</dbReference>
<dbReference type="RefSeq" id="WP_012178892.1">
    <property type="nucleotide sequence ID" value="NC_009952.1"/>
</dbReference>
<keyword evidence="3" id="KW-1185">Reference proteome</keyword>
<proteinExistence type="predicted"/>
<dbReference type="CDD" id="cd01741">
    <property type="entry name" value="GATase1_1"/>
    <property type="match status" value="1"/>
</dbReference>
<gene>
    <name evidence="2" type="ordered locus">Dshi_2225</name>
</gene>
<dbReference type="KEGG" id="dsh:Dshi_2225"/>
<name>A8LR38_DINSH</name>
<dbReference type="Gene3D" id="3.40.50.880">
    <property type="match status" value="1"/>
</dbReference>
<dbReference type="Proteomes" id="UP000006833">
    <property type="component" value="Chromosome"/>
</dbReference>
<dbReference type="EMBL" id="CP000830">
    <property type="protein sequence ID" value="ABV93961.1"/>
    <property type="molecule type" value="Genomic_DNA"/>
</dbReference>
<dbReference type="STRING" id="398580.Dshi_2225"/>